<dbReference type="PROSITE" id="PS51007">
    <property type="entry name" value="CYTC"/>
    <property type="match status" value="1"/>
</dbReference>
<keyword evidence="1 4" id="KW-0349">Heme</keyword>
<dbReference type="InterPro" id="IPR011042">
    <property type="entry name" value="6-blade_b-propeller_TolB-like"/>
</dbReference>
<dbReference type="Gene3D" id="1.10.760.10">
    <property type="entry name" value="Cytochrome c-like domain"/>
    <property type="match status" value="1"/>
</dbReference>
<dbReference type="Pfam" id="PF23500">
    <property type="entry name" value="DUF7133"/>
    <property type="match status" value="1"/>
</dbReference>
<evidence type="ECO:0000256" key="3">
    <source>
        <dbReference type="ARBA" id="ARBA00023004"/>
    </source>
</evidence>
<evidence type="ECO:0000259" key="6">
    <source>
        <dbReference type="PROSITE" id="PS51007"/>
    </source>
</evidence>
<dbReference type="GO" id="GO:0009055">
    <property type="term" value="F:electron transfer activity"/>
    <property type="evidence" value="ECO:0007669"/>
    <property type="project" value="InterPro"/>
</dbReference>
<keyword evidence="5" id="KW-0732">Signal</keyword>
<dbReference type="OrthoDB" id="230287at2"/>
<feature type="signal peptide" evidence="5">
    <location>
        <begin position="1"/>
        <end position="31"/>
    </location>
</feature>
<dbReference type="InterPro" id="IPR011989">
    <property type="entry name" value="ARM-like"/>
</dbReference>
<dbReference type="InterPro" id="IPR011041">
    <property type="entry name" value="Quinoprot_gluc/sorb_DH_b-prop"/>
</dbReference>
<organism evidence="7 8">
    <name type="scientific">Blastopirellula marina</name>
    <dbReference type="NCBI Taxonomy" id="124"/>
    <lineage>
        <taxon>Bacteria</taxon>
        <taxon>Pseudomonadati</taxon>
        <taxon>Planctomycetota</taxon>
        <taxon>Planctomycetia</taxon>
        <taxon>Pirellulales</taxon>
        <taxon>Pirellulaceae</taxon>
        <taxon>Blastopirellula</taxon>
    </lineage>
</organism>
<dbReference type="PANTHER" id="PTHR33546:SF1">
    <property type="entry name" value="LARGE, MULTIFUNCTIONAL SECRETED PROTEIN"/>
    <property type="match status" value="1"/>
</dbReference>
<keyword evidence="3 4" id="KW-0408">Iron</keyword>
<dbReference type="SUPFAM" id="SSF48371">
    <property type="entry name" value="ARM repeat"/>
    <property type="match status" value="1"/>
</dbReference>
<reference evidence="7 8" key="1">
    <citation type="submission" date="2018-02" db="EMBL/GenBank/DDBJ databases">
        <title>Comparative genomes isolates from brazilian mangrove.</title>
        <authorList>
            <person name="Araujo J.E."/>
            <person name="Taketani R.G."/>
            <person name="Silva M.C.P."/>
            <person name="Loureco M.V."/>
            <person name="Andreote F.D."/>
        </authorList>
    </citation>
    <scope>NUCLEOTIDE SEQUENCE [LARGE SCALE GENOMIC DNA]</scope>
    <source>
        <strain evidence="7 8">NAP PRIS-MGV</strain>
    </source>
</reference>
<dbReference type="InterPro" id="IPR016024">
    <property type="entry name" value="ARM-type_fold"/>
</dbReference>
<feature type="chain" id="PRO_5015480285" evidence="5">
    <location>
        <begin position="32"/>
        <end position="1649"/>
    </location>
</feature>
<dbReference type="Gene3D" id="1.25.10.10">
    <property type="entry name" value="Leucine-rich Repeat Variant"/>
    <property type="match status" value="1"/>
</dbReference>
<gene>
    <name evidence="7" type="ORF">C5Y98_10575</name>
</gene>
<evidence type="ECO:0000313" key="7">
    <source>
        <dbReference type="EMBL" id="PQO38491.1"/>
    </source>
</evidence>
<dbReference type="Gene3D" id="2.120.10.30">
    <property type="entry name" value="TolB, C-terminal domain"/>
    <property type="match status" value="1"/>
</dbReference>
<evidence type="ECO:0000313" key="8">
    <source>
        <dbReference type="Proteomes" id="UP000239388"/>
    </source>
</evidence>
<evidence type="ECO:0000256" key="4">
    <source>
        <dbReference type="PROSITE-ProRule" id="PRU00433"/>
    </source>
</evidence>
<proteinExistence type="predicted"/>
<dbReference type="InterPro" id="IPR013427">
    <property type="entry name" value="Haem-bd_dom_put"/>
</dbReference>
<dbReference type="Proteomes" id="UP000239388">
    <property type="component" value="Unassembled WGS sequence"/>
</dbReference>
<dbReference type="RefSeq" id="WP_105353925.1">
    <property type="nucleotide sequence ID" value="NZ_PUIB01000011.1"/>
</dbReference>
<name>A0A2S8G2K5_9BACT</name>
<dbReference type="InterPro" id="IPR009056">
    <property type="entry name" value="Cyt_c-like_dom"/>
</dbReference>
<dbReference type="NCBIfam" id="TIGR02604">
    <property type="entry name" value="Piru_Ver_Nterm"/>
    <property type="match status" value="1"/>
</dbReference>
<accession>A0A2S8G2K5</accession>
<dbReference type="SUPFAM" id="SSF50952">
    <property type="entry name" value="Soluble quinoprotein glucose dehydrogenase"/>
    <property type="match status" value="1"/>
</dbReference>
<dbReference type="Pfam" id="PF00034">
    <property type="entry name" value="Cytochrom_C"/>
    <property type="match status" value="1"/>
</dbReference>
<dbReference type="GO" id="GO:0046872">
    <property type="term" value="F:metal ion binding"/>
    <property type="evidence" value="ECO:0007669"/>
    <property type="project" value="UniProtKB-KW"/>
</dbReference>
<dbReference type="PANTHER" id="PTHR33546">
    <property type="entry name" value="LARGE, MULTIFUNCTIONAL SECRETED PROTEIN-RELATED"/>
    <property type="match status" value="1"/>
</dbReference>
<dbReference type="EMBL" id="PUIB01000011">
    <property type="protein sequence ID" value="PQO38491.1"/>
    <property type="molecule type" value="Genomic_DNA"/>
</dbReference>
<dbReference type="NCBIfam" id="TIGR02603">
    <property type="entry name" value="CxxCH_TIGR02603"/>
    <property type="match status" value="1"/>
</dbReference>
<dbReference type="InterPro" id="IPR036909">
    <property type="entry name" value="Cyt_c-like_dom_sf"/>
</dbReference>
<dbReference type="SUPFAM" id="SSF46626">
    <property type="entry name" value="Cytochrome c"/>
    <property type="match status" value="1"/>
</dbReference>
<sequence length="1649" mass="179699">MMIASARHVLKIVFFCAASVMLVANSPPLFAAETDQAKSEFHQSPSDHDTLRQIGAASLEITPQHPILMSGYAARDHQLQLNVRHRLWAHALAISDEQSEPALLITVDNVGVPAKVRTLVAKSLAEKYAVPPERVTISSTHTHGGPMLTGVLENLLTREMTPVERQAVDGYTNTLTQKLIEVASQALAARHPGYLFQGRGEVDFAINRRNETVVDHAMPLLVAVDKQGKPFAVTANYACHCVSASNGMLLTGDWAGCAVAELEQQLPGVVSLVTIGCGGDQNPADKGGVEASERQGKQLADEVIRVLKTKLQPINGPLQIAFDEVRLPFDTLPTEAEWQERSSVKGIDGYHAKVNLARIQNGQPLPESLVYPVQTWKFGNDLTMVFLGDEVVVDYTLLLKNKYGERTWVSAYSNDVTCYIPSERVLRRGGYEGRTSMLWYDKPSPFAPGLEKIILGEVDRQLTSLASAKQHEGTGGVAPRSPEDSIKTMQVDRRFQIEVVAAEPLVIDPVAIDFGPDGKLWVVEMHDYPLGIDDHPSGGGRVKYLEDTDHDGTFDQATLFLDGLPFPTGVKAWKKGVLICAAPDVLYAEDTNNDGQADETRVVLSGFATHNYQARVNGLSLGLDNWLYGAGGIFGGKLTSEGHAEVDAENRDFRFQPDTGIVEAVSGRTQQGRARDDWGNWFGCTNSNLLYYYPSQERYFERNPLASAPNPVVSLSPGQTLFPLGNLVQFAKSGAKGVPTSVCGLDIYRDDRLGETFFNNAMVCEPVNQLVHRRVVSQAGGQVTSERAPEEQQREFLASTDNWFRPVQVRTAPDGTIWVVDMYRYLIEHPKFLSDQVKAQLDIRAGDDRGRIYRILPKGQAPQPLPNLRELTTEALAVALDHSNGTLRDMVHAELLFRGGNQAQGTLEKLVREATLPQVRLQALCVLDGLGLLDLPTLQIALADAHPAVRSRSVLLAEKLLKSQPQCERLIIRATQDLDHEVRLQAAFSLGACVSPEAAKCLAEQIVNLAQSNSIGQALRTSLNATNVPQVLAAVKALPIDARDKSGVLLVAIAQMGNEATAGEALKLSLTSDGDLTITSKIVEVLKQRKLSLPTIASEDGIVDRIIATVTNGQANVEQRIAAIHLLPTLANRQESNDRLRELLSPQEPNAVQAAALAEMVRSNSPAAQGAVLDQWLSFSPQLQATALEEFLARPESTLLLLKRLEENHLPRSAIDLANRQRLLDHPNSAVHKLASHLFAGVSNSSLQHQIDQLRETDLSGGNAAAGRTIFQNQCAACHRYAELGKTVGPDLQSLTDRTKDFLVTAILDPNAAVDQRYATYSVLLEDGRVLGGILAEESNQAITLKEKEGIERRVLRAEIEQIQGSGKSLMPEGLGQVLPPEAMKDLLAFLGAVKLEAATTTPVTKTFESVTALQAGRQAIAGGKEEYAEIPSLFHVALAVGHRNDTGEILAVLQACLPNAEEPLSDWQTVVLGAVVKGISEEGVWPQQHVARLLQADVALENRWNRMLELALVKANDNSVRHGTRYDALRLIAMLPWSKSKQTLEKYTASGQNAELVRGAIEGLGDVPNAEAAAALNDAIPRTPEQLRVFAMNGLLRADGQRLYLLDAISSGLISPEAVSGKLRTDLFAHPEPSIRQQAESLLIRNNR</sequence>
<keyword evidence="2 4" id="KW-0479">Metal-binding</keyword>
<evidence type="ECO:0000256" key="1">
    <source>
        <dbReference type="ARBA" id="ARBA00022617"/>
    </source>
</evidence>
<evidence type="ECO:0000256" key="5">
    <source>
        <dbReference type="SAM" id="SignalP"/>
    </source>
</evidence>
<dbReference type="InterPro" id="IPR031329">
    <property type="entry name" value="NEUT/ALK_ceramidase_N"/>
</dbReference>
<dbReference type="GO" id="GO:0020037">
    <property type="term" value="F:heme binding"/>
    <property type="evidence" value="ECO:0007669"/>
    <property type="project" value="InterPro"/>
</dbReference>
<evidence type="ECO:0000256" key="2">
    <source>
        <dbReference type="ARBA" id="ARBA00022723"/>
    </source>
</evidence>
<feature type="domain" description="Cytochrome c" evidence="6">
    <location>
        <begin position="1262"/>
        <end position="1395"/>
    </location>
</feature>
<dbReference type="InterPro" id="IPR013428">
    <property type="entry name" value="Membrane-bound_put_N"/>
</dbReference>
<protein>
    <submittedName>
        <fullName evidence="7">Dehydrogenase</fullName>
    </submittedName>
</protein>
<dbReference type="Pfam" id="PF04734">
    <property type="entry name" value="Ceramidase_alk"/>
    <property type="match status" value="1"/>
</dbReference>
<comment type="caution">
    <text evidence="7">The sequence shown here is derived from an EMBL/GenBank/DDBJ whole genome shotgun (WGS) entry which is preliminary data.</text>
</comment>
<dbReference type="InterPro" id="IPR055557">
    <property type="entry name" value="DUF7133"/>
</dbReference>